<evidence type="ECO:0000313" key="3">
    <source>
        <dbReference type="Proteomes" id="UP000298663"/>
    </source>
</evidence>
<reference evidence="2 3" key="1">
    <citation type="journal article" date="2015" name="Genome Biol.">
        <title>Comparative genomics of Steinernema reveals deeply conserved gene regulatory networks.</title>
        <authorList>
            <person name="Dillman A.R."/>
            <person name="Macchietto M."/>
            <person name="Porter C.F."/>
            <person name="Rogers A."/>
            <person name="Williams B."/>
            <person name="Antoshechkin I."/>
            <person name="Lee M.M."/>
            <person name="Goodwin Z."/>
            <person name="Lu X."/>
            <person name="Lewis E.E."/>
            <person name="Goodrich-Blair H."/>
            <person name="Stock S.P."/>
            <person name="Adams B.J."/>
            <person name="Sternberg P.W."/>
            <person name="Mortazavi A."/>
        </authorList>
    </citation>
    <scope>NUCLEOTIDE SEQUENCE [LARGE SCALE GENOMIC DNA]</scope>
    <source>
        <strain evidence="2 3">ALL</strain>
    </source>
</reference>
<reference evidence="2 3" key="2">
    <citation type="journal article" date="2019" name="G3 (Bethesda)">
        <title>Hybrid Assembly of the Genome of the Entomopathogenic Nematode Steinernema carpocapsae Identifies the X-Chromosome.</title>
        <authorList>
            <person name="Serra L."/>
            <person name="Macchietto M."/>
            <person name="Macias-Munoz A."/>
            <person name="McGill C.J."/>
            <person name="Rodriguez I.M."/>
            <person name="Rodriguez B."/>
            <person name="Murad R."/>
            <person name="Mortazavi A."/>
        </authorList>
    </citation>
    <scope>NUCLEOTIDE SEQUENCE [LARGE SCALE GENOMIC DNA]</scope>
    <source>
        <strain evidence="2 3">ALL</strain>
    </source>
</reference>
<feature type="region of interest" description="Disordered" evidence="1">
    <location>
        <begin position="1"/>
        <end position="95"/>
    </location>
</feature>
<organism evidence="2 3">
    <name type="scientific">Steinernema carpocapsae</name>
    <name type="common">Entomopathogenic nematode</name>
    <dbReference type="NCBI Taxonomy" id="34508"/>
    <lineage>
        <taxon>Eukaryota</taxon>
        <taxon>Metazoa</taxon>
        <taxon>Ecdysozoa</taxon>
        <taxon>Nematoda</taxon>
        <taxon>Chromadorea</taxon>
        <taxon>Rhabditida</taxon>
        <taxon>Tylenchina</taxon>
        <taxon>Panagrolaimomorpha</taxon>
        <taxon>Strongyloidoidea</taxon>
        <taxon>Steinernematidae</taxon>
        <taxon>Steinernema</taxon>
    </lineage>
</organism>
<dbReference type="AlphaFoldDB" id="A0A4U8UUW6"/>
<evidence type="ECO:0000313" key="2">
    <source>
        <dbReference type="EMBL" id="TMS36744.1"/>
    </source>
</evidence>
<protein>
    <submittedName>
        <fullName evidence="2">Uncharacterized protein</fullName>
    </submittedName>
</protein>
<sequence>MTLQPSYSCSFISPDSRRAPLSVASNPVFTQSDSTTPPASNHYNNSSTTNNNNNNFSNINNNNNNDAEPRPPSPPPSLGNAPPSTRGEILPNGRLGTDPFHSRLCSLAYDQRKPTHFLFPSYQIYLMLPFSTLYATRPRNASLRVPTLNTVRYTHLYNNTAGAA</sequence>
<evidence type="ECO:0000256" key="1">
    <source>
        <dbReference type="SAM" id="MobiDB-lite"/>
    </source>
</evidence>
<feature type="compositionally biased region" description="Polar residues" evidence="1">
    <location>
        <begin position="1"/>
        <end position="13"/>
    </location>
</feature>
<dbReference type="EMBL" id="AZBU02000001">
    <property type="protein sequence ID" value="TMS36744.1"/>
    <property type="molecule type" value="Genomic_DNA"/>
</dbReference>
<keyword evidence="3" id="KW-1185">Reference proteome</keyword>
<name>A0A4U8UUW6_STECR</name>
<dbReference type="Proteomes" id="UP000298663">
    <property type="component" value="Unassembled WGS sequence"/>
</dbReference>
<proteinExistence type="predicted"/>
<feature type="compositionally biased region" description="Polar residues" evidence="1">
    <location>
        <begin position="23"/>
        <end position="39"/>
    </location>
</feature>
<feature type="compositionally biased region" description="Low complexity" evidence="1">
    <location>
        <begin position="40"/>
        <end position="65"/>
    </location>
</feature>
<accession>A0A4U8UUW6</accession>
<comment type="caution">
    <text evidence="2">The sequence shown here is derived from an EMBL/GenBank/DDBJ whole genome shotgun (WGS) entry which is preliminary data.</text>
</comment>
<gene>
    <name evidence="2" type="ORF">L596_003836</name>
</gene>